<sequence length="194" mass="22476">MSPVVTSDDVNRALKACDIEYKEIDIKLAGIIANKISDMTDSRNEAAMFLAQLIHESGGFQCLEEDPDSRRGRDYGEYYGRGFIQLTGKDNYEAAAKSLYHDQHYFQSASNRQKIVDDPRVAMDVSVWFWKNEVRRKRGPELNNFGLTTDAINGFLEEDWKGEVPKKRYRYYKSIANEFGIKDLASDKFYHKYQ</sequence>
<keyword evidence="2" id="KW-0119">Carbohydrate metabolism</keyword>
<evidence type="ECO:0000259" key="5">
    <source>
        <dbReference type="Pfam" id="PF00182"/>
    </source>
</evidence>
<feature type="domain" description="Glycoside hydrolase family 19 catalytic" evidence="5">
    <location>
        <begin position="77"/>
        <end position="136"/>
    </location>
</feature>
<dbReference type="GO" id="GO:0006032">
    <property type="term" value="P:chitin catabolic process"/>
    <property type="evidence" value="ECO:0007669"/>
    <property type="project" value="InterPro"/>
</dbReference>
<accession>A0A1Q3G559</accession>
<dbReference type="AlphaFoldDB" id="A0A1Q3G559"/>
<proteinExistence type="predicted"/>
<dbReference type="CDD" id="cd00325">
    <property type="entry name" value="chitinase_GH19"/>
    <property type="match status" value="1"/>
</dbReference>
<dbReference type="GO" id="GO:0004568">
    <property type="term" value="F:chitinase activity"/>
    <property type="evidence" value="ECO:0007669"/>
    <property type="project" value="InterPro"/>
</dbReference>
<keyword evidence="1 6" id="KW-0378">Hydrolase</keyword>
<dbReference type="Gene3D" id="1.10.530.10">
    <property type="match status" value="1"/>
</dbReference>
<evidence type="ECO:0000313" key="6">
    <source>
        <dbReference type="EMBL" id="JAV34935.1"/>
    </source>
</evidence>
<dbReference type="EMBL" id="GFDL01000110">
    <property type="protein sequence ID" value="JAV34935.1"/>
    <property type="molecule type" value="Transcribed_RNA"/>
</dbReference>
<organism evidence="6">
    <name type="scientific">Culex tarsalis</name>
    <name type="common">Encephalitis mosquito</name>
    <dbReference type="NCBI Taxonomy" id="7177"/>
    <lineage>
        <taxon>Eukaryota</taxon>
        <taxon>Metazoa</taxon>
        <taxon>Ecdysozoa</taxon>
        <taxon>Arthropoda</taxon>
        <taxon>Hexapoda</taxon>
        <taxon>Insecta</taxon>
        <taxon>Pterygota</taxon>
        <taxon>Neoptera</taxon>
        <taxon>Endopterygota</taxon>
        <taxon>Diptera</taxon>
        <taxon>Nematocera</taxon>
        <taxon>Culicoidea</taxon>
        <taxon>Culicidae</taxon>
        <taxon>Culicinae</taxon>
        <taxon>Culicini</taxon>
        <taxon>Culex</taxon>
        <taxon>Culex</taxon>
    </lineage>
</organism>
<dbReference type="PANTHER" id="PTHR22595">
    <property type="entry name" value="CHITINASE-RELATED"/>
    <property type="match status" value="1"/>
</dbReference>
<evidence type="ECO:0000256" key="4">
    <source>
        <dbReference type="ARBA" id="ARBA00023326"/>
    </source>
</evidence>
<dbReference type="SUPFAM" id="SSF53955">
    <property type="entry name" value="Lysozyme-like"/>
    <property type="match status" value="1"/>
</dbReference>
<dbReference type="InterPro" id="IPR000726">
    <property type="entry name" value="Glyco_hydro_19_cat"/>
</dbReference>
<dbReference type="GO" id="GO:0016998">
    <property type="term" value="P:cell wall macromolecule catabolic process"/>
    <property type="evidence" value="ECO:0007669"/>
    <property type="project" value="InterPro"/>
</dbReference>
<protein>
    <submittedName>
        <fullName evidence="6">Putative glycoside hydrolase family 19 chitinase domain protein</fullName>
    </submittedName>
</protein>
<dbReference type="PANTHER" id="PTHR22595:SF197">
    <property type="entry name" value="CHITINASE FAMILY PROTEIN"/>
    <property type="match status" value="1"/>
</dbReference>
<name>A0A1Q3G559_CULTA</name>
<evidence type="ECO:0000256" key="2">
    <source>
        <dbReference type="ARBA" id="ARBA00023277"/>
    </source>
</evidence>
<keyword evidence="3" id="KW-0326">Glycosidase</keyword>
<dbReference type="InterPro" id="IPR023346">
    <property type="entry name" value="Lysozyme-like_dom_sf"/>
</dbReference>
<dbReference type="Pfam" id="PF00182">
    <property type="entry name" value="Glyco_hydro_19"/>
    <property type="match status" value="1"/>
</dbReference>
<evidence type="ECO:0000256" key="1">
    <source>
        <dbReference type="ARBA" id="ARBA00022801"/>
    </source>
</evidence>
<keyword evidence="4" id="KW-0624">Polysaccharide degradation</keyword>
<dbReference type="GO" id="GO:0000272">
    <property type="term" value="P:polysaccharide catabolic process"/>
    <property type="evidence" value="ECO:0007669"/>
    <property type="project" value="UniProtKB-KW"/>
</dbReference>
<reference evidence="6" key="1">
    <citation type="submission" date="2017-01" db="EMBL/GenBank/DDBJ databases">
        <title>A deep insight into the sialotranscriptome of adult male and female Cluex tarsalis mosquitoes.</title>
        <authorList>
            <person name="Ribeiro J.M."/>
            <person name="Moreira F."/>
            <person name="Bernard K.A."/>
            <person name="Calvo E."/>
        </authorList>
    </citation>
    <scope>NUCLEOTIDE SEQUENCE</scope>
    <source>
        <strain evidence="6">Kern County</strain>
        <tissue evidence="6">Salivary glands</tissue>
    </source>
</reference>
<evidence type="ECO:0000256" key="3">
    <source>
        <dbReference type="ARBA" id="ARBA00023295"/>
    </source>
</evidence>